<feature type="compositionally biased region" description="Basic and acidic residues" evidence="1">
    <location>
        <begin position="48"/>
        <end position="68"/>
    </location>
</feature>
<dbReference type="Proteomes" id="UP000224634">
    <property type="component" value="Unassembled WGS sequence"/>
</dbReference>
<evidence type="ECO:0000256" key="1">
    <source>
        <dbReference type="SAM" id="MobiDB-lite"/>
    </source>
</evidence>
<sequence length="121" mass="13193">MDKIIEMIRGGRATMGQHLREETAGQQNSPKRPGQVVEDHLQSSSNRSDGRASPRPPERTDQAKKDKIFPDWAGAVRAAKGKRSFLASGTRQGTLTRCSTFGPLRGCLSTAGRTGKRDTDI</sequence>
<keyword evidence="3" id="KW-1185">Reference proteome</keyword>
<name>A0A2B7XLY2_POLH7</name>
<evidence type="ECO:0000313" key="2">
    <source>
        <dbReference type="EMBL" id="PGH12764.1"/>
    </source>
</evidence>
<accession>A0A2B7XLY2</accession>
<dbReference type="AlphaFoldDB" id="A0A2B7XLY2"/>
<proteinExistence type="predicted"/>
<comment type="caution">
    <text evidence="2">The sequence shown here is derived from an EMBL/GenBank/DDBJ whole genome shotgun (WGS) entry which is preliminary data.</text>
</comment>
<feature type="region of interest" description="Disordered" evidence="1">
    <location>
        <begin position="1"/>
        <end position="68"/>
    </location>
</feature>
<gene>
    <name evidence="2" type="ORF">AJ80_06588</name>
</gene>
<organism evidence="2 3">
    <name type="scientific">Polytolypa hystricis (strain UAMH7299)</name>
    <dbReference type="NCBI Taxonomy" id="1447883"/>
    <lineage>
        <taxon>Eukaryota</taxon>
        <taxon>Fungi</taxon>
        <taxon>Dikarya</taxon>
        <taxon>Ascomycota</taxon>
        <taxon>Pezizomycotina</taxon>
        <taxon>Eurotiomycetes</taxon>
        <taxon>Eurotiomycetidae</taxon>
        <taxon>Onygenales</taxon>
        <taxon>Onygenales incertae sedis</taxon>
        <taxon>Polytolypa</taxon>
    </lineage>
</organism>
<reference evidence="2 3" key="1">
    <citation type="submission" date="2017-10" db="EMBL/GenBank/DDBJ databases">
        <title>Comparative genomics in systemic dimorphic fungi from Ajellomycetaceae.</title>
        <authorList>
            <person name="Munoz J.F."/>
            <person name="Mcewen J.G."/>
            <person name="Clay O.K."/>
            <person name="Cuomo C.A."/>
        </authorList>
    </citation>
    <scope>NUCLEOTIDE SEQUENCE [LARGE SCALE GENOMIC DNA]</scope>
    <source>
        <strain evidence="2 3">UAMH7299</strain>
    </source>
</reference>
<evidence type="ECO:0000313" key="3">
    <source>
        <dbReference type="Proteomes" id="UP000224634"/>
    </source>
</evidence>
<dbReference type="EMBL" id="PDNA01000113">
    <property type="protein sequence ID" value="PGH12764.1"/>
    <property type="molecule type" value="Genomic_DNA"/>
</dbReference>
<protein>
    <submittedName>
        <fullName evidence="2">Uncharacterized protein</fullName>
    </submittedName>
</protein>